<comment type="similarity">
    <text evidence="2">Belongs to the sulfotransferase 2 family.</text>
</comment>
<comment type="caution">
    <text evidence="9">The sequence shown here is derived from an EMBL/GenBank/DDBJ whole genome shotgun (WGS) entry which is preliminary data.</text>
</comment>
<dbReference type="InterPro" id="IPR018011">
    <property type="entry name" value="Carb_sulfotrans_8-10"/>
</dbReference>
<evidence type="ECO:0000313" key="9">
    <source>
        <dbReference type="EMBL" id="CAE7258425.1"/>
    </source>
</evidence>
<dbReference type="GO" id="GO:0016051">
    <property type="term" value="P:carbohydrate biosynthetic process"/>
    <property type="evidence" value="ECO:0007669"/>
    <property type="project" value="InterPro"/>
</dbReference>
<protein>
    <submittedName>
        <fullName evidence="9">Chst9 protein</fullName>
    </submittedName>
</protein>
<evidence type="ECO:0000256" key="3">
    <source>
        <dbReference type="ARBA" id="ARBA00022679"/>
    </source>
</evidence>
<keyword evidence="7" id="KW-0472">Membrane</keyword>
<sequence>MAGAAFGAWCVWKASMTGWAVPRSNDAPSAPAGQHPPRVEPSGNTCRLDLKKVPVKQPQSFDYWYANQSDAWLSPFVIPSHRLVFCYVPKAGTSRWQRFLRWLVGVQDWASNPHIRDANNYIGGLMQLKHLPRAEAIQIMLDPSWTKMAVVRDPLDRLRSAYLDKIAGANDPGNTNFTKHLFGLPYENFTSTSFSDFLRRVEFGMRHSLDHENKHWQRQSHRCDLSTFLPFYQHVFFMPPDKTMRAELSDCFIEAVAKTAPNPSAVRNFSFGESAKALAEHRTDAKDHATYDEQLCLKARQLYAEDYELFRFPRPTCLRDAPHVTWPTL</sequence>
<evidence type="ECO:0000256" key="1">
    <source>
        <dbReference type="ARBA" id="ARBA00004323"/>
    </source>
</evidence>
<keyword evidence="8" id="KW-0325">Glycoprotein</keyword>
<proteinExistence type="inferred from homology"/>
<accession>A0A812MHH0</accession>
<evidence type="ECO:0000256" key="4">
    <source>
        <dbReference type="ARBA" id="ARBA00022692"/>
    </source>
</evidence>
<keyword evidence="10" id="KW-1185">Reference proteome</keyword>
<evidence type="ECO:0000256" key="5">
    <source>
        <dbReference type="ARBA" id="ARBA00022989"/>
    </source>
</evidence>
<organism evidence="9 10">
    <name type="scientific">Symbiodinium natans</name>
    <dbReference type="NCBI Taxonomy" id="878477"/>
    <lineage>
        <taxon>Eukaryota</taxon>
        <taxon>Sar</taxon>
        <taxon>Alveolata</taxon>
        <taxon>Dinophyceae</taxon>
        <taxon>Suessiales</taxon>
        <taxon>Symbiodiniaceae</taxon>
        <taxon>Symbiodinium</taxon>
    </lineage>
</organism>
<keyword evidence="6" id="KW-0333">Golgi apparatus</keyword>
<evidence type="ECO:0000313" key="10">
    <source>
        <dbReference type="Proteomes" id="UP000604046"/>
    </source>
</evidence>
<dbReference type="OrthoDB" id="2019940at2759"/>
<name>A0A812MHH0_9DINO</name>
<dbReference type="EMBL" id="CAJNDS010001413">
    <property type="protein sequence ID" value="CAE7258425.1"/>
    <property type="molecule type" value="Genomic_DNA"/>
</dbReference>
<dbReference type="Proteomes" id="UP000604046">
    <property type="component" value="Unassembled WGS sequence"/>
</dbReference>
<reference evidence="9" key="1">
    <citation type="submission" date="2021-02" db="EMBL/GenBank/DDBJ databases">
        <authorList>
            <person name="Dougan E. K."/>
            <person name="Rhodes N."/>
            <person name="Thang M."/>
            <person name="Chan C."/>
        </authorList>
    </citation>
    <scope>NUCLEOTIDE SEQUENCE</scope>
</reference>
<evidence type="ECO:0000256" key="7">
    <source>
        <dbReference type="ARBA" id="ARBA00023136"/>
    </source>
</evidence>
<comment type="subcellular location">
    <subcellularLocation>
        <location evidence="1">Golgi apparatus membrane</location>
        <topology evidence="1">Single-pass type II membrane protein</topology>
    </subcellularLocation>
</comment>
<dbReference type="AlphaFoldDB" id="A0A812MHH0"/>
<dbReference type="GO" id="GO:0008146">
    <property type="term" value="F:sulfotransferase activity"/>
    <property type="evidence" value="ECO:0007669"/>
    <property type="project" value="InterPro"/>
</dbReference>
<evidence type="ECO:0000256" key="2">
    <source>
        <dbReference type="ARBA" id="ARBA00006339"/>
    </source>
</evidence>
<dbReference type="Pfam" id="PF03567">
    <property type="entry name" value="Sulfotransfer_2"/>
    <property type="match status" value="1"/>
</dbReference>
<keyword evidence="5" id="KW-1133">Transmembrane helix</keyword>
<gene>
    <name evidence="9" type="primary">Chst9</name>
    <name evidence="9" type="ORF">SNAT2548_LOCUS13433</name>
</gene>
<dbReference type="InterPro" id="IPR005331">
    <property type="entry name" value="Sulfotransferase"/>
</dbReference>
<keyword evidence="4" id="KW-0812">Transmembrane</keyword>
<dbReference type="GO" id="GO:0000139">
    <property type="term" value="C:Golgi membrane"/>
    <property type="evidence" value="ECO:0007669"/>
    <property type="project" value="UniProtKB-SubCell"/>
</dbReference>
<evidence type="ECO:0000256" key="8">
    <source>
        <dbReference type="ARBA" id="ARBA00023180"/>
    </source>
</evidence>
<dbReference type="PANTHER" id="PTHR12137">
    <property type="entry name" value="CARBOHYDRATE SULFOTRANSFERASE"/>
    <property type="match status" value="1"/>
</dbReference>
<evidence type="ECO:0000256" key="6">
    <source>
        <dbReference type="ARBA" id="ARBA00023034"/>
    </source>
</evidence>
<dbReference type="PANTHER" id="PTHR12137:SF54">
    <property type="entry name" value="CARBOHYDRATE SULFOTRANSFERASE"/>
    <property type="match status" value="1"/>
</dbReference>
<keyword evidence="3" id="KW-0808">Transferase</keyword>